<accession>A0A0F4YZF4</accession>
<dbReference type="PANTHER" id="PTHR45629:SF7">
    <property type="entry name" value="DNA EXCISION REPAIR PROTEIN ERCC-6-RELATED"/>
    <property type="match status" value="1"/>
</dbReference>
<keyword evidence="9" id="KW-0238">DNA-binding</keyword>
<evidence type="ECO:0000259" key="13">
    <source>
        <dbReference type="PROSITE" id="PS51192"/>
    </source>
</evidence>
<protein>
    <submittedName>
        <fullName evidence="15">DsDNA-dependent ATPase Rad54</fullName>
    </submittedName>
</protein>
<evidence type="ECO:0000313" key="16">
    <source>
        <dbReference type="Proteomes" id="UP000053958"/>
    </source>
</evidence>
<dbReference type="Pfam" id="PF00176">
    <property type="entry name" value="SNF2-rel_dom"/>
    <property type="match status" value="1"/>
</dbReference>
<name>A0A0F4YZF4_RASE3</name>
<evidence type="ECO:0000256" key="12">
    <source>
        <dbReference type="SAM" id="MobiDB-lite"/>
    </source>
</evidence>
<feature type="region of interest" description="Disordered" evidence="12">
    <location>
        <begin position="1"/>
        <end position="121"/>
    </location>
</feature>
<dbReference type="InterPro" id="IPR001650">
    <property type="entry name" value="Helicase_C-like"/>
</dbReference>
<dbReference type="Pfam" id="PF00271">
    <property type="entry name" value="Helicase_C"/>
    <property type="match status" value="1"/>
</dbReference>
<dbReference type="GO" id="GO:0015616">
    <property type="term" value="F:DNA translocase activity"/>
    <property type="evidence" value="ECO:0007669"/>
    <property type="project" value="TreeGrafter"/>
</dbReference>
<dbReference type="EMBL" id="LASV01000112">
    <property type="protein sequence ID" value="KKA23023.1"/>
    <property type="molecule type" value="Genomic_DNA"/>
</dbReference>
<dbReference type="InterPro" id="IPR049730">
    <property type="entry name" value="SNF2/RAD54-like_C"/>
</dbReference>
<keyword evidence="3" id="KW-0597">Phosphoprotein</keyword>
<evidence type="ECO:0000256" key="7">
    <source>
        <dbReference type="ARBA" id="ARBA00022806"/>
    </source>
</evidence>
<evidence type="ECO:0000256" key="2">
    <source>
        <dbReference type="ARBA" id="ARBA00007025"/>
    </source>
</evidence>
<sequence>MPAQKSEDIGFKNHKSEPRDDGGLISREFATLWRNRGNPNALTNDAHRPRPTTVEGGQTLVSAQKPVRLYGPSQQSIDRLSKPFKCPGQATASVASDRPARKRRKVDYSGADGSAEDGSKPWTNEERLALANRDANKFPVYKVKDKEVALKQRFSVPLIDKTSSNYDPSRPAPTLGMRRGASFVVKPLHDPSGEFAIVLYDPTVDDKPEPKKEEDGEKTEEKPKLDAPIVHKSLADILGLKKRVESRPKVPVVIDPRLAKVLRPHQVEGVKFLYRCTTGMIDENANGCIMADEMGLGKTLQCITLMWTLLKQSPEAGKPTIQKCVIACPSSLVKNWANELVKWLGNDAITPFAVDGKASKAELSSQLKQWAIASGRSIVRPVLIVSYETLRLYVEDLKDTQIGLLLCDEGHRLKNKESLTWTALNSLNVSRRVILSGTPIQNDLSEYFALLHFANPNLLGTQAEFRKRFEIPILKGRDAAGTDEDRRKGDERLAELSSIVNKFIIRRTNDILSKYLPIKYEHVVFCNLSKFQVDLYNHFLQSPDIKSLLKGKGSQPLKAIGILKKLCNHPDLLDLSTELPGCEQFFPDDYVPPEARGRDRDVKSWYSGKMMVLERMLARIRQDTNDKIVLISNYTQTLDLFERLCRSRGYGCLRLDGTMNVNKRQKLVDKFNDPDGEEFIFLLSSKAGGCGLNLIGANRLVLFDPDWNPAADQQALARVWRDGQKKDCFVYRFIATGSIEEKIFQRQSHKQSLSSCVVDSAEDVERHFSLDSLRELFQFKPNTRSDTHDTFKCKRCRPDGTQFIKAPAMLYGDTSTWNHFVNDGENGPLNKIQDLLLRQETSEKDVSAVFQYISH</sequence>
<dbReference type="InterPro" id="IPR027417">
    <property type="entry name" value="P-loop_NTPase"/>
</dbReference>
<dbReference type="Proteomes" id="UP000053958">
    <property type="component" value="Unassembled WGS sequence"/>
</dbReference>
<evidence type="ECO:0000256" key="6">
    <source>
        <dbReference type="ARBA" id="ARBA00022801"/>
    </source>
</evidence>
<evidence type="ECO:0000256" key="3">
    <source>
        <dbReference type="ARBA" id="ARBA00022553"/>
    </source>
</evidence>
<dbReference type="AlphaFoldDB" id="A0A0F4YZF4"/>
<keyword evidence="11" id="KW-0539">Nucleus</keyword>
<dbReference type="PANTHER" id="PTHR45629">
    <property type="entry name" value="SNF2/RAD54 FAMILY MEMBER"/>
    <property type="match status" value="1"/>
</dbReference>
<dbReference type="GO" id="GO:0007131">
    <property type="term" value="P:reciprocal meiotic recombination"/>
    <property type="evidence" value="ECO:0007669"/>
    <property type="project" value="TreeGrafter"/>
</dbReference>
<feature type="compositionally biased region" description="Basic and acidic residues" evidence="12">
    <location>
        <begin position="204"/>
        <end position="224"/>
    </location>
</feature>
<feature type="domain" description="Helicase ATP-binding" evidence="13">
    <location>
        <begin position="279"/>
        <end position="457"/>
    </location>
</feature>
<keyword evidence="7" id="KW-0347">Helicase</keyword>
<dbReference type="Gene3D" id="3.40.50.300">
    <property type="entry name" value="P-loop containing nucleotide triphosphate hydrolases"/>
    <property type="match status" value="1"/>
</dbReference>
<dbReference type="Pfam" id="PF08658">
    <property type="entry name" value="Rad54_N"/>
    <property type="match status" value="1"/>
</dbReference>
<evidence type="ECO:0000313" key="15">
    <source>
        <dbReference type="EMBL" id="KKA23023.1"/>
    </source>
</evidence>
<dbReference type="CDD" id="cd18793">
    <property type="entry name" value="SF2_C_SNF"/>
    <property type="match status" value="1"/>
</dbReference>
<dbReference type="GO" id="GO:0045003">
    <property type="term" value="P:double-strand break repair via synthesis-dependent strand annealing"/>
    <property type="evidence" value="ECO:0007669"/>
    <property type="project" value="TreeGrafter"/>
</dbReference>
<comment type="subcellular location">
    <subcellularLocation>
        <location evidence="1">Nucleus</location>
    </subcellularLocation>
</comment>
<feature type="domain" description="Helicase C-terminal" evidence="14">
    <location>
        <begin position="612"/>
        <end position="765"/>
    </location>
</feature>
<gene>
    <name evidence="15" type="ORF">T310_2902</name>
</gene>
<dbReference type="InterPro" id="IPR038718">
    <property type="entry name" value="SNF2-like_sf"/>
</dbReference>
<evidence type="ECO:0000256" key="11">
    <source>
        <dbReference type="ARBA" id="ARBA00023242"/>
    </source>
</evidence>
<evidence type="ECO:0000256" key="9">
    <source>
        <dbReference type="ARBA" id="ARBA00023125"/>
    </source>
</evidence>
<keyword evidence="16" id="KW-1185">Reference proteome</keyword>
<dbReference type="InterPro" id="IPR050496">
    <property type="entry name" value="SNF2_RAD54_helicase_repair"/>
</dbReference>
<dbReference type="GO" id="GO:0005524">
    <property type="term" value="F:ATP binding"/>
    <property type="evidence" value="ECO:0007669"/>
    <property type="project" value="UniProtKB-KW"/>
</dbReference>
<evidence type="ECO:0000256" key="1">
    <source>
        <dbReference type="ARBA" id="ARBA00004123"/>
    </source>
</evidence>
<evidence type="ECO:0000256" key="8">
    <source>
        <dbReference type="ARBA" id="ARBA00022840"/>
    </source>
</evidence>
<feature type="compositionally biased region" description="Basic and acidic residues" evidence="12">
    <location>
        <begin position="1"/>
        <end position="22"/>
    </location>
</feature>
<keyword evidence="10" id="KW-0234">DNA repair</keyword>
<dbReference type="Gene3D" id="3.40.50.10810">
    <property type="entry name" value="Tandem AAA-ATPase domain"/>
    <property type="match status" value="1"/>
</dbReference>
<comment type="caution">
    <text evidence="15">The sequence shown here is derived from an EMBL/GenBank/DDBJ whole genome shotgun (WGS) entry which is preliminary data.</text>
</comment>
<dbReference type="SMART" id="SM00490">
    <property type="entry name" value="HELICc"/>
    <property type="match status" value="1"/>
</dbReference>
<dbReference type="FunFam" id="3.40.50.300:FF:000332">
    <property type="entry name" value="DNA repair and recombination protein RAD54-like"/>
    <property type="match status" value="1"/>
</dbReference>
<dbReference type="InterPro" id="IPR013967">
    <property type="entry name" value="Rad54_N"/>
</dbReference>
<proteinExistence type="inferred from homology"/>
<keyword evidence="4" id="KW-0547">Nucleotide-binding</keyword>
<dbReference type="GO" id="GO:0016817">
    <property type="term" value="F:hydrolase activity, acting on acid anhydrides"/>
    <property type="evidence" value="ECO:0007669"/>
    <property type="project" value="InterPro"/>
</dbReference>
<dbReference type="STRING" id="1408163.A0A0F4YZF4"/>
<dbReference type="GeneID" id="25315253"/>
<keyword evidence="6" id="KW-0378">Hydrolase</keyword>
<keyword evidence="5" id="KW-0227">DNA damage</keyword>
<dbReference type="PROSITE" id="PS51194">
    <property type="entry name" value="HELICASE_CTER"/>
    <property type="match status" value="1"/>
</dbReference>
<feature type="region of interest" description="Disordered" evidence="12">
    <location>
        <begin position="202"/>
        <end position="224"/>
    </location>
</feature>
<evidence type="ECO:0000256" key="5">
    <source>
        <dbReference type="ARBA" id="ARBA00022763"/>
    </source>
</evidence>
<organism evidence="15 16">
    <name type="scientific">Rasamsonia emersonii (strain ATCC 16479 / CBS 393.64 / IMI 116815)</name>
    <dbReference type="NCBI Taxonomy" id="1408163"/>
    <lineage>
        <taxon>Eukaryota</taxon>
        <taxon>Fungi</taxon>
        <taxon>Dikarya</taxon>
        <taxon>Ascomycota</taxon>
        <taxon>Pezizomycotina</taxon>
        <taxon>Eurotiomycetes</taxon>
        <taxon>Eurotiomycetidae</taxon>
        <taxon>Eurotiales</taxon>
        <taxon>Trichocomaceae</taxon>
        <taxon>Rasamsonia</taxon>
    </lineage>
</organism>
<dbReference type="InterPro" id="IPR000330">
    <property type="entry name" value="SNF2_N"/>
</dbReference>
<dbReference type="SMART" id="SM00487">
    <property type="entry name" value="DEXDc"/>
    <property type="match status" value="1"/>
</dbReference>
<dbReference type="RefSeq" id="XP_013329635.1">
    <property type="nucleotide sequence ID" value="XM_013474181.1"/>
</dbReference>
<dbReference type="PROSITE" id="PS51192">
    <property type="entry name" value="HELICASE_ATP_BIND_1"/>
    <property type="match status" value="1"/>
</dbReference>
<comment type="similarity">
    <text evidence="2">Belongs to the SNF2/RAD54 helicase family.</text>
</comment>
<dbReference type="SUPFAM" id="SSF52540">
    <property type="entry name" value="P-loop containing nucleoside triphosphate hydrolases"/>
    <property type="match status" value="2"/>
</dbReference>
<keyword evidence="8" id="KW-0067">ATP-binding</keyword>
<dbReference type="GO" id="GO:0004386">
    <property type="term" value="F:helicase activity"/>
    <property type="evidence" value="ECO:0007669"/>
    <property type="project" value="UniProtKB-KW"/>
</dbReference>
<evidence type="ECO:0000256" key="10">
    <source>
        <dbReference type="ARBA" id="ARBA00023204"/>
    </source>
</evidence>
<evidence type="ECO:0000256" key="4">
    <source>
        <dbReference type="ARBA" id="ARBA00022741"/>
    </source>
</evidence>
<reference evidence="15 16" key="1">
    <citation type="submission" date="2015-04" db="EMBL/GenBank/DDBJ databases">
        <authorList>
            <person name="Heijne W.H."/>
            <person name="Fedorova N.D."/>
            <person name="Nierman W.C."/>
            <person name="Vollebregt A.W."/>
            <person name="Zhao Z."/>
            <person name="Wu L."/>
            <person name="Kumar M."/>
            <person name="Stam H."/>
            <person name="van den Berg M.A."/>
            <person name="Pel H.J."/>
        </authorList>
    </citation>
    <scope>NUCLEOTIDE SEQUENCE [LARGE SCALE GENOMIC DNA]</scope>
    <source>
        <strain evidence="15 16">CBS 393.64</strain>
    </source>
</reference>
<evidence type="ECO:0000259" key="14">
    <source>
        <dbReference type="PROSITE" id="PS51194"/>
    </source>
</evidence>
<dbReference type="GO" id="GO:0005634">
    <property type="term" value="C:nucleus"/>
    <property type="evidence" value="ECO:0007669"/>
    <property type="project" value="UniProtKB-SubCell"/>
</dbReference>
<dbReference type="FunFam" id="3.40.50.10810:FF:000010">
    <property type="entry name" value="DNA repair and recombination protein RAD54-like"/>
    <property type="match status" value="1"/>
</dbReference>
<dbReference type="OrthoDB" id="413460at2759"/>
<dbReference type="GO" id="GO:0003677">
    <property type="term" value="F:DNA binding"/>
    <property type="evidence" value="ECO:0007669"/>
    <property type="project" value="UniProtKB-KW"/>
</dbReference>
<dbReference type="Gene3D" id="1.20.120.850">
    <property type="entry name" value="SWI2/SNF2 ATPases, N-terminal domain"/>
    <property type="match status" value="1"/>
</dbReference>
<dbReference type="InterPro" id="IPR014001">
    <property type="entry name" value="Helicase_ATP-bd"/>
</dbReference>